<sequence length="329" mass="34508">MELMFDLQLGDTLVSSAAANFGEVGGPGQVKSIHTTSMWCPLGPLVASAAKGANGVCGVLGAPGAGVGVVVERATPMTSSDDCEGRLVSSQATGSLLATGERVGCNINKNMDCTTKKSLVTAPGVLGAPGAGAGVVVKQATPASLSDDCGARLVDHQASGALTATGEGRGSNTPSEAVPDPSGPARPMTGVSKAYHRLPTLAAFPKYLGVRKGKRIWERKRKENRKGKLEKSATAIGTAEKSHKQRKLRGRRRTETNENQNSGDALKDALEISEGLVTKCATSRQEIENNNVTELKRKEKFLEAKYALACVVLQPPHYLLCPMRCHCMG</sequence>
<gene>
    <name evidence="2" type="ORF">WN55_08630</name>
</gene>
<feature type="region of interest" description="Disordered" evidence="1">
    <location>
        <begin position="218"/>
        <end position="265"/>
    </location>
</feature>
<feature type="compositionally biased region" description="Basic residues" evidence="1">
    <location>
        <begin position="243"/>
        <end position="252"/>
    </location>
</feature>
<evidence type="ECO:0000313" key="2">
    <source>
        <dbReference type="EMBL" id="KZC06879.1"/>
    </source>
</evidence>
<dbReference type="EMBL" id="KQ434818">
    <property type="protein sequence ID" value="KZC06879.1"/>
    <property type="molecule type" value="Genomic_DNA"/>
</dbReference>
<proteinExistence type="predicted"/>
<feature type="region of interest" description="Disordered" evidence="1">
    <location>
        <begin position="162"/>
        <end position="189"/>
    </location>
</feature>
<evidence type="ECO:0000313" key="3">
    <source>
        <dbReference type="Proteomes" id="UP000076502"/>
    </source>
</evidence>
<protein>
    <submittedName>
        <fullName evidence="2">Uncharacterized protein</fullName>
    </submittedName>
</protein>
<organism evidence="2 3">
    <name type="scientific">Dufourea novaeangliae</name>
    <name type="common">Sweat bee</name>
    <dbReference type="NCBI Taxonomy" id="178035"/>
    <lineage>
        <taxon>Eukaryota</taxon>
        <taxon>Metazoa</taxon>
        <taxon>Ecdysozoa</taxon>
        <taxon>Arthropoda</taxon>
        <taxon>Hexapoda</taxon>
        <taxon>Insecta</taxon>
        <taxon>Pterygota</taxon>
        <taxon>Neoptera</taxon>
        <taxon>Endopterygota</taxon>
        <taxon>Hymenoptera</taxon>
        <taxon>Apocrita</taxon>
        <taxon>Aculeata</taxon>
        <taxon>Apoidea</taxon>
        <taxon>Anthophila</taxon>
        <taxon>Halictidae</taxon>
        <taxon>Rophitinae</taxon>
        <taxon>Dufourea</taxon>
    </lineage>
</organism>
<dbReference type="Proteomes" id="UP000076502">
    <property type="component" value="Unassembled WGS sequence"/>
</dbReference>
<name>A0A154P4K1_DUFNO</name>
<accession>A0A154P4K1</accession>
<dbReference type="AlphaFoldDB" id="A0A154P4K1"/>
<evidence type="ECO:0000256" key="1">
    <source>
        <dbReference type="SAM" id="MobiDB-lite"/>
    </source>
</evidence>
<reference evidence="2 3" key="1">
    <citation type="submission" date="2015-07" db="EMBL/GenBank/DDBJ databases">
        <title>The genome of Dufourea novaeangliae.</title>
        <authorList>
            <person name="Pan H."/>
            <person name="Kapheim K."/>
        </authorList>
    </citation>
    <scope>NUCLEOTIDE SEQUENCE [LARGE SCALE GENOMIC DNA]</scope>
    <source>
        <strain evidence="2">0120121106</strain>
        <tissue evidence="2">Whole body</tissue>
    </source>
</reference>
<keyword evidence="3" id="KW-1185">Reference proteome</keyword>